<reference evidence="1 2" key="1">
    <citation type="submission" date="2018-04" db="EMBL/GenBank/DDBJ databases">
        <title>Draft genome sequence of Pseudomonas syringae pv. actinidiae biovar 1 strains isolated from kiwifruit in Kagawa prefecture.</title>
        <authorList>
            <person name="Tabuchi M."/>
            <person name="Saito M."/>
            <person name="Fujiwara S."/>
            <person name="Sasa N."/>
            <person name="Akimitsu K."/>
            <person name="Gomi K."/>
            <person name="Konishi-Sugita S."/>
            <person name="Hamano K."/>
            <person name="Kataoka I."/>
        </authorList>
    </citation>
    <scope>NUCLEOTIDE SEQUENCE [LARGE SCALE GENOMIC DNA]</scope>
    <source>
        <strain evidence="1 2">MAFF212206</strain>
    </source>
</reference>
<keyword evidence="1" id="KW-0547">Nucleotide-binding</keyword>
<accession>A0A2V0QDM0</accession>
<protein>
    <submittedName>
        <fullName evidence="1">HrpA-like RNA helicase</fullName>
    </submittedName>
</protein>
<evidence type="ECO:0000313" key="2">
    <source>
        <dbReference type="Proteomes" id="UP000247480"/>
    </source>
</evidence>
<dbReference type="AlphaFoldDB" id="A0A2V0QDM0"/>
<dbReference type="GO" id="GO:0004386">
    <property type="term" value="F:helicase activity"/>
    <property type="evidence" value="ECO:0007669"/>
    <property type="project" value="UniProtKB-KW"/>
</dbReference>
<organism evidence="1 2">
    <name type="scientific">Pseudomonas syringae pv. actinidiae</name>
    <dbReference type="NCBI Taxonomy" id="103796"/>
    <lineage>
        <taxon>Bacteria</taxon>
        <taxon>Pseudomonadati</taxon>
        <taxon>Pseudomonadota</taxon>
        <taxon>Gammaproteobacteria</taxon>
        <taxon>Pseudomonadales</taxon>
        <taxon>Pseudomonadaceae</taxon>
        <taxon>Pseudomonas</taxon>
        <taxon>Pseudomonas syringae</taxon>
    </lineage>
</organism>
<sequence length="72" mass="8016">MVGVIPEIQFFQLDHQSAQLSDTERCTLPQNPIVTHDFSDQTGAVRDEIPLVTLTRVEPWNSVVGTCQHGVL</sequence>
<keyword evidence="1" id="KW-0067">ATP-binding</keyword>
<keyword evidence="1" id="KW-0347">Helicase</keyword>
<keyword evidence="1" id="KW-0378">Hydrolase</keyword>
<comment type="caution">
    <text evidence="1">The sequence shown here is derived from an EMBL/GenBank/DDBJ whole genome shotgun (WGS) entry which is preliminary data.</text>
</comment>
<dbReference type="EMBL" id="BGJZ01000201">
    <property type="protein sequence ID" value="GBH10827.1"/>
    <property type="molecule type" value="Genomic_DNA"/>
</dbReference>
<proteinExistence type="predicted"/>
<evidence type="ECO:0000313" key="1">
    <source>
        <dbReference type="EMBL" id="GBH10827.1"/>
    </source>
</evidence>
<dbReference type="Proteomes" id="UP000247480">
    <property type="component" value="Unassembled WGS sequence"/>
</dbReference>
<name>A0A2V0QDM0_PSESF</name>
<gene>
    <name evidence="1" type="ORF">KPSA1_04252</name>
</gene>